<dbReference type="AlphaFoldDB" id="A0AAV4M142"/>
<proteinExistence type="predicted"/>
<dbReference type="Proteomes" id="UP001497744">
    <property type="component" value="Unassembled WGS sequence"/>
</dbReference>
<dbReference type="RefSeq" id="XP_067718157.1">
    <property type="nucleotide sequence ID" value="XM_067862056.1"/>
</dbReference>
<accession>A0AAV4M142</accession>
<comment type="caution">
    <text evidence="1">The sequence shown here is derived from an EMBL/GenBank/DDBJ whole genome shotgun (WGS) entry which is preliminary data.</text>
</comment>
<dbReference type="EMBL" id="BPLF01000006">
    <property type="protein sequence ID" value="GIX66088.1"/>
    <property type="molecule type" value="Genomic_DNA"/>
</dbReference>
<keyword evidence="2" id="KW-1185">Reference proteome</keyword>
<evidence type="ECO:0000313" key="1">
    <source>
        <dbReference type="EMBL" id="GIX66088.1"/>
    </source>
</evidence>
<protein>
    <submittedName>
        <fullName evidence="1">Bestrophin 4</fullName>
    </submittedName>
</protein>
<gene>
    <name evidence="1" type="ORF">BcabD6B2_55240</name>
</gene>
<dbReference type="GeneID" id="94197569"/>
<organism evidence="1 2">
    <name type="scientific">Babesia caballi</name>
    <dbReference type="NCBI Taxonomy" id="5871"/>
    <lineage>
        <taxon>Eukaryota</taxon>
        <taxon>Sar</taxon>
        <taxon>Alveolata</taxon>
        <taxon>Apicomplexa</taxon>
        <taxon>Aconoidasida</taxon>
        <taxon>Piroplasmida</taxon>
        <taxon>Babesiidae</taxon>
        <taxon>Babesia</taxon>
    </lineage>
</organism>
<name>A0AAV4M142_BABCB</name>
<sequence length="83" mass="8796">MSARVAFALKARTYMRLKTITGARNVLPIPALLPTAFHTIVAALLVEEEKLELEGVGVTGNFAKKGGAGGIREVECGVAEKLM</sequence>
<reference evidence="1 2" key="1">
    <citation type="submission" date="2021-06" db="EMBL/GenBank/DDBJ databases">
        <title>Genome sequence of Babesia caballi.</title>
        <authorList>
            <person name="Yamagishi J."/>
            <person name="Kidaka T."/>
            <person name="Ochi A."/>
        </authorList>
    </citation>
    <scope>NUCLEOTIDE SEQUENCE [LARGE SCALE GENOMIC DNA]</scope>
    <source>
        <strain evidence="1">USDA-D6B2</strain>
    </source>
</reference>
<evidence type="ECO:0000313" key="2">
    <source>
        <dbReference type="Proteomes" id="UP001497744"/>
    </source>
</evidence>